<name>A0A0C3DFN2_OIDMZ</name>
<dbReference type="InterPro" id="IPR020471">
    <property type="entry name" value="AKR"/>
</dbReference>
<proteinExistence type="predicted"/>
<keyword evidence="4" id="KW-1185">Reference proteome</keyword>
<accession>A0A0C3DFN2</accession>
<dbReference type="OrthoDB" id="2310150at2759"/>
<sequence>MATDGVRLFTFGPDTSSGARITSLEEFNECLDYFQQEGYNEVDTARVYNGGKQEAFTAQTGWQKRGLKLATKSFPGKPLDHEPESIRAHLTTSLEQLNCDKVDIFYLHAPDRTVPFERTLKAVDELHKEGKFEKLGLSNYTAFEVAEIVMTCREHGWIRPSIYQGMHNAITRPIGTELIAACRRYGIDIVVFNPLAAGILTGKYKTADIPVEGRFSNEGGMLGSIYRQRYFKDATFDSLKIIEPVVEKHGLTMVETALRWCVHHSGLKIKDGNDGIIIGISSLKQLTENLRGLEKGPLPQDVVDALNEAWMLCKATAPNYWAMDLEYLYDTEEALFIPAPKL</sequence>
<dbReference type="SUPFAM" id="SSF51430">
    <property type="entry name" value="NAD(P)-linked oxidoreductase"/>
    <property type="match status" value="1"/>
</dbReference>
<protein>
    <recommendedName>
        <fullName evidence="2">NADP-dependent oxidoreductase domain-containing protein</fullName>
    </recommendedName>
</protein>
<dbReference type="InterPro" id="IPR050523">
    <property type="entry name" value="AKR_Detox_Biosynth"/>
</dbReference>
<dbReference type="Gene3D" id="3.20.20.100">
    <property type="entry name" value="NADP-dependent oxidoreductase domain"/>
    <property type="match status" value="1"/>
</dbReference>
<dbReference type="InParanoid" id="A0A0C3DFN2"/>
<dbReference type="Pfam" id="PF00248">
    <property type="entry name" value="Aldo_ket_red"/>
    <property type="match status" value="1"/>
</dbReference>
<dbReference type="STRING" id="913774.A0A0C3DFN2"/>
<dbReference type="GO" id="GO:0016491">
    <property type="term" value="F:oxidoreductase activity"/>
    <property type="evidence" value="ECO:0007669"/>
    <property type="project" value="UniProtKB-KW"/>
</dbReference>
<dbReference type="EMBL" id="KN832877">
    <property type="protein sequence ID" value="KIN00773.1"/>
    <property type="molecule type" value="Genomic_DNA"/>
</dbReference>
<dbReference type="AlphaFoldDB" id="A0A0C3DFN2"/>
<evidence type="ECO:0000256" key="1">
    <source>
        <dbReference type="ARBA" id="ARBA00023002"/>
    </source>
</evidence>
<organism evidence="3 4">
    <name type="scientific">Oidiodendron maius (strain Zn)</name>
    <dbReference type="NCBI Taxonomy" id="913774"/>
    <lineage>
        <taxon>Eukaryota</taxon>
        <taxon>Fungi</taxon>
        <taxon>Dikarya</taxon>
        <taxon>Ascomycota</taxon>
        <taxon>Pezizomycotina</taxon>
        <taxon>Leotiomycetes</taxon>
        <taxon>Leotiomycetes incertae sedis</taxon>
        <taxon>Myxotrichaceae</taxon>
        <taxon>Oidiodendron</taxon>
    </lineage>
</organism>
<evidence type="ECO:0000313" key="4">
    <source>
        <dbReference type="Proteomes" id="UP000054321"/>
    </source>
</evidence>
<feature type="domain" description="NADP-dependent oxidoreductase" evidence="2">
    <location>
        <begin position="22"/>
        <end position="310"/>
    </location>
</feature>
<dbReference type="Proteomes" id="UP000054321">
    <property type="component" value="Unassembled WGS sequence"/>
</dbReference>
<keyword evidence="1" id="KW-0560">Oxidoreductase</keyword>
<dbReference type="HOGENOM" id="CLU_023205_1_1_1"/>
<dbReference type="PANTHER" id="PTHR43364">
    <property type="entry name" value="NADH-SPECIFIC METHYLGLYOXAL REDUCTASE-RELATED"/>
    <property type="match status" value="1"/>
</dbReference>
<dbReference type="InterPro" id="IPR023210">
    <property type="entry name" value="NADP_OxRdtase_dom"/>
</dbReference>
<dbReference type="PANTHER" id="PTHR43364:SF4">
    <property type="entry name" value="NAD(P)-LINKED OXIDOREDUCTASE SUPERFAMILY PROTEIN"/>
    <property type="match status" value="1"/>
</dbReference>
<gene>
    <name evidence="3" type="ORF">OIDMADRAFT_42549</name>
</gene>
<reference evidence="4" key="2">
    <citation type="submission" date="2015-01" db="EMBL/GenBank/DDBJ databases">
        <title>Evolutionary Origins and Diversification of the Mycorrhizal Mutualists.</title>
        <authorList>
            <consortium name="DOE Joint Genome Institute"/>
            <consortium name="Mycorrhizal Genomics Consortium"/>
            <person name="Kohler A."/>
            <person name="Kuo A."/>
            <person name="Nagy L.G."/>
            <person name="Floudas D."/>
            <person name="Copeland A."/>
            <person name="Barry K.W."/>
            <person name="Cichocki N."/>
            <person name="Veneault-Fourrey C."/>
            <person name="LaButti K."/>
            <person name="Lindquist E.A."/>
            <person name="Lipzen A."/>
            <person name="Lundell T."/>
            <person name="Morin E."/>
            <person name="Murat C."/>
            <person name="Riley R."/>
            <person name="Ohm R."/>
            <person name="Sun H."/>
            <person name="Tunlid A."/>
            <person name="Henrissat B."/>
            <person name="Grigoriev I.V."/>
            <person name="Hibbett D.S."/>
            <person name="Martin F."/>
        </authorList>
    </citation>
    <scope>NUCLEOTIDE SEQUENCE [LARGE SCALE GENOMIC DNA]</scope>
    <source>
        <strain evidence="4">Zn</strain>
    </source>
</reference>
<evidence type="ECO:0000259" key="2">
    <source>
        <dbReference type="Pfam" id="PF00248"/>
    </source>
</evidence>
<dbReference type="CDD" id="cd19075">
    <property type="entry name" value="AKR_AKR7A1-5"/>
    <property type="match status" value="1"/>
</dbReference>
<reference evidence="3 4" key="1">
    <citation type="submission" date="2014-04" db="EMBL/GenBank/DDBJ databases">
        <authorList>
            <consortium name="DOE Joint Genome Institute"/>
            <person name="Kuo A."/>
            <person name="Martino E."/>
            <person name="Perotto S."/>
            <person name="Kohler A."/>
            <person name="Nagy L.G."/>
            <person name="Floudas D."/>
            <person name="Copeland A."/>
            <person name="Barry K.W."/>
            <person name="Cichocki N."/>
            <person name="Veneault-Fourrey C."/>
            <person name="LaButti K."/>
            <person name="Lindquist E.A."/>
            <person name="Lipzen A."/>
            <person name="Lundell T."/>
            <person name="Morin E."/>
            <person name="Murat C."/>
            <person name="Sun H."/>
            <person name="Tunlid A."/>
            <person name="Henrissat B."/>
            <person name="Grigoriev I.V."/>
            <person name="Hibbett D.S."/>
            <person name="Martin F."/>
            <person name="Nordberg H.P."/>
            <person name="Cantor M.N."/>
            <person name="Hua S.X."/>
        </authorList>
    </citation>
    <scope>NUCLEOTIDE SEQUENCE [LARGE SCALE GENOMIC DNA]</scope>
    <source>
        <strain evidence="3 4">Zn</strain>
    </source>
</reference>
<dbReference type="InterPro" id="IPR036812">
    <property type="entry name" value="NAD(P)_OxRdtase_dom_sf"/>
</dbReference>
<evidence type="ECO:0000313" key="3">
    <source>
        <dbReference type="EMBL" id="KIN00773.1"/>
    </source>
</evidence>
<dbReference type="PRINTS" id="PR00069">
    <property type="entry name" value="ALDKETRDTASE"/>
</dbReference>